<reference evidence="2 3" key="1">
    <citation type="submission" date="2018-09" db="EMBL/GenBank/DDBJ databases">
        <title>Genomic investigation of the strawberry pathogen Phytophthora fragariae indicates pathogenicity is determined by transcriptional variation in three key races.</title>
        <authorList>
            <person name="Adams T.M."/>
            <person name="Armitage A.D."/>
            <person name="Sobczyk M.K."/>
            <person name="Bates H.J."/>
            <person name="Dunwell J.M."/>
            <person name="Nellist C.F."/>
            <person name="Harrison R.J."/>
        </authorList>
    </citation>
    <scope>NUCLEOTIDE SEQUENCE [LARGE SCALE GENOMIC DNA]</scope>
    <source>
        <strain evidence="2 3">NOV-77</strain>
    </source>
</reference>
<dbReference type="Proteomes" id="UP000486351">
    <property type="component" value="Unassembled WGS sequence"/>
</dbReference>
<dbReference type="EMBL" id="QXFY01000924">
    <property type="protein sequence ID" value="KAE9332907.1"/>
    <property type="molecule type" value="Genomic_DNA"/>
</dbReference>
<dbReference type="AlphaFoldDB" id="A0A6G0RH33"/>
<organism evidence="2 3">
    <name type="scientific">Phytophthora fragariae</name>
    <dbReference type="NCBI Taxonomy" id="53985"/>
    <lineage>
        <taxon>Eukaryota</taxon>
        <taxon>Sar</taxon>
        <taxon>Stramenopiles</taxon>
        <taxon>Oomycota</taxon>
        <taxon>Peronosporomycetes</taxon>
        <taxon>Peronosporales</taxon>
        <taxon>Peronosporaceae</taxon>
        <taxon>Phytophthora</taxon>
    </lineage>
</organism>
<gene>
    <name evidence="2" type="ORF">PF008_g14712</name>
</gene>
<comment type="caution">
    <text evidence="2">The sequence shown here is derived from an EMBL/GenBank/DDBJ whole genome shotgun (WGS) entry which is preliminary data.</text>
</comment>
<sequence length="69" mass="7251">MLKAALGFSSSLIVSARCFILPPSRSQSLRRSPRRSFSTSSTGTMACRPRSSPTEIPASPPHSGPSSSS</sequence>
<evidence type="ECO:0000313" key="3">
    <source>
        <dbReference type="Proteomes" id="UP000486351"/>
    </source>
</evidence>
<evidence type="ECO:0000313" key="2">
    <source>
        <dbReference type="EMBL" id="KAE9332907.1"/>
    </source>
</evidence>
<name>A0A6G0RH33_9STRA</name>
<protein>
    <submittedName>
        <fullName evidence="2">Uncharacterized protein</fullName>
    </submittedName>
</protein>
<feature type="compositionally biased region" description="Low complexity" evidence="1">
    <location>
        <begin position="24"/>
        <end position="41"/>
    </location>
</feature>
<proteinExistence type="predicted"/>
<accession>A0A6G0RH33</accession>
<evidence type="ECO:0000256" key="1">
    <source>
        <dbReference type="SAM" id="MobiDB-lite"/>
    </source>
</evidence>
<feature type="region of interest" description="Disordered" evidence="1">
    <location>
        <begin position="24"/>
        <end position="69"/>
    </location>
</feature>